<accession>A0A545UIV5</accession>
<sequence>MLNGLQSCFLKRMDKPGLFYIGLMTGIVLTSILNAWFVWKNAEKHKEFSDKLLKTYINSTMEIEELRAYCQTCRSVPKHNYLIKR</sequence>
<evidence type="ECO:0000313" key="2">
    <source>
        <dbReference type="EMBL" id="TQV89396.1"/>
    </source>
</evidence>
<protein>
    <submittedName>
        <fullName evidence="2">Uncharacterized protein</fullName>
    </submittedName>
</protein>
<keyword evidence="1" id="KW-0812">Transmembrane</keyword>
<dbReference type="AlphaFoldDB" id="A0A545UIV5"/>
<comment type="caution">
    <text evidence="2">The sequence shown here is derived from an EMBL/GenBank/DDBJ whole genome shotgun (WGS) entry which is preliminary data.</text>
</comment>
<keyword evidence="1" id="KW-0472">Membrane</keyword>
<gene>
    <name evidence="2" type="ORF">FLL46_00500</name>
</gene>
<name>A0A545UIV5_9GAMM</name>
<keyword evidence="1" id="KW-1133">Transmembrane helix</keyword>
<reference evidence="2 3" key="1">
    <citation type="submission" date="2019-07" db="EMBL/GenBank/DDBJ databases">
        <title>Draft genome for Aliikangiella sp. M105.</title>
        <authorList>
            <person name="Wang G."/>
        </authorList>
    </citation>
    <scope>NUCLEOTIDE SEQUENCE [LARGE SCALE GENOMIC DNA]</scope>
    <source>
        <strain evidence="2 3">M105</strain>
    </source>
</reference>
<evidence type="ECO:0000313" key="3">
    <source>
        <dbReference type="Proteomes" id="UP000315439"/>
    </source>
</evidence>
<dbReference type="EMBL" id="VIKS01000001">
    <property type="protein sequence ID" value="TQV89396.1"/>
    <property type="molecule type" value="Genomic_DNA"/>
</dbReference>
<evidence type="ECO:0000256" key="1">
    <source>
        <dbReference type="SAM" id="Phobius"/>
    </source>
</evidence>
<feature type="transmembrane region" description="Helical" evidence="1">
    <location>
        <begin position="20"/>
        <end position="39"/>
    </location>
</feature>
<organism evidence="2 3">
    <name type="scientific">Aliikangiella coralliicola</name>
    <dbReference type="NCBI Taxonomy" id="2592383"/>
    <lineage>
        <taxon>Bacteria</taxon>
        <taxon>Pseudomonadati</taxon>
        <taxon>Pseudomonadota</taxon>
        <taxon>Gammaproteobacteria</taxon>
        <taxon>Oceanospirillales</taxon>
        <taxon>Pleioneaceae</taxon>
        <taxon>Aliikangiella</taxon>
    </lineage>
</organism>
<dbReference type="Proteomes" id="UP000315439">
    <property type="component" value="Unassembled WGS sequence"/>
</dbReference>
<proteinExistence type="predicted"/>
<dbReference type="RefSeq" id="WP_142891460.1">
    <property type="nucleotide sequence ID" value="NZ_ML660160.1"/>
</dbReference>
<keyword evidence="3" id="KW-1185">Reference proteome</keyword>